<dbReference type="Pfam" id="PF01535">
    <property type="entry name" value="PPR"/>
    <property type="match status" value="1"/>
</dbReference>
<dbReference type="PANTHER" id="PTHR47939">
    <property type="entry name" value="MEMBRANE-ASSOCIATED SALT-INDUCIBLE PROTEIN-LIKE"/>
    <property type="match status" value="1"/>
</dbReference>
<feature type="region of interest" description="Disordered" evidence="1">
    <location>
        <begin position="299"/>
        <end position="320"/>
    </location>
</feature>
<dbReference type="SUPFAM" id="SSF82199">
    <property type="entry name" value="SET domain"/>
    <property type="match status" value="1"/>
</dbReference>
<evidence type="ECO:0000256" key="1">
    <source>
        <dbReference type="SAM" id="MobiDB-lite"/>
    </source>
</evidence>
<evidence type="ECO:0000259" key="2">
    <source>
        <dbReference type="PROSITE" id="PS50280"/>
    </source>
</evidence>
<proteinExistence type="predicted"/>
<keyword evidence="4" id="KW-1185">Reference proteome</keyword>
<dbReference type="CDD" id="cd10527">
    <property type="entry name" value="SET_LSMT"/>
    <property type="match status" value="1"/>
</dbReference>
<accession>A0ABP0IIM8</accession>
<protein>
    <submittedName>
        <fullName evidence="3">Pentatricopeptide repeat-containing protein At1g09680</fullName>
    </submittedName>
</protein>
<gene>
    <name evidence="3" type="ORF">SCF082_LOCUS7351</name>
</gene>
<sequence>MHKLSGLQLQADEFTYRATIQACGSKAWETSLLLLKERTCMSFMPNKFIFSACISCAAKAGQWHIALSLLNDMQQQEVKADNICFNSVLSAFQKKEWLKAIELANSISKQTLRRSAITGCGDWQMALELLAQMDCRAVQKDAFGYSAIIRASVKRSEWLRALHFLTSMEQLAIKDPSSVAFNAALSADFLGDWRKTLDMLLTGRARRTQITEITFSTAIAACENGMQQQLALSLLWDAEDSCKPAAFWAYSVRIACKTLTLLYGAWDEASTLSTVEQFHLPFHRLRTFQKMEQLGDRIGPGEDRARAPVTQSSGQGKPALTKVTAPLSPEFASVLEQLVPKSKARRMCRCETINKCEKEAAAIGEVAPVTWAVNGSSPGVWCSQMLYSAENYMGCAALLSCERRGQEIWLTCPDGYEPDCVTGCVPFEKDCPENDVDLISWVRNHGGFVDERLVIRDGDHGRGLFAKDGENIATTDLLVSLPLELIITDKSSPCAAVRQLRNELQRGKCSFYWPYLKTLHGAHISVPDVWSFEERSLLDGLPTPRGGWQSYSAKYFTDCLDTNADALTLHALMLYHTRAGPFGMSPIFDIMNHGYNVTWHGFDAEDGHKGSFWFRAASEIKAGGELLNSMVNGVAFRPTIAPGMHSEDFDGAPEIFGNYGFLESPPVMWWFQGVDERHAWIVDAEGSATWFQTTEHGPGTNITALLVDGAAMLVDLEERQQRLAQIVPKRLGFSMAHLRTSGFKTL</sequence>
<name>A0ABP0IIM8_9DINO</name>
<dbReference type="Proteomes" id="UP001642464">
    <property type="component" value="Unassembled WGS sequence"/>
</dbReference>
<dbReference type="InterPro" id="IPR046341">
    <property type="entry name" value="SET_dom_sf"/>
</dbReference>
<reference evidence="3 4" key="1">
    <citation type="submission" date="2024-02" db="EMBL/GenBank/DDBJ databases">
        <authorList>
            <person name="Chen Y."/>
            <person name="Shah S."/>
            <person name="Dougan E. K."/>
            <person name="Thang M."/>
            <person name="Chan C."/>
        </authorList>
    </citation>
    <scope>NUCLEOTIDE SEQUENCE [LARGE SCALE GENOMIC DNA]</scope>
</reference>
<evidence type="ECO:0000313" key="4">
    <source>
        <dbReference type="Proteomes" id="UP001642464"/>
    </source>
</evidence>
<feature type="domain" description="SET" evidence="2">
    <location>
        <begin position="451"/>
        <end position="631"/>
    </location>
</feature>
<dbReference type="Gene3D" id="3.90.1410.10">
    <property type="entry name" value="set domain protein methyltransferase, domain 1"/>
    <property type="match status" value="1"/>
</dbReference>
<dbReference type="EMBL" id="CAXAMM010004113">
    <property type="protein sequence ID" value="CAK9002461.1"/>
    <property type="molecule type" value="Genomic_DNA"/>
</dbReference>
<dbReference type="PANTHER" id="PTHR47939:SF1">
    <property type="entry name" value="OS04G0684500 PROTEIN"/>
    <property type="match status" value="1"/>
</dbReference>
<dbReference type="Gene3D" id="1.25.40.10">
    <property type="entry name" value="Tetratricopeptide repeat domain"/>
    <property type="match status" value="2"/>
</dbReference>
<dbReference type="PROSITE" id="PS50280">
    <property type="entry name" value="SET"/>
    <property type="match status" value="1"/>
</dbReference>
<organism evidence="3 4">
    <name type="scientific">Durusdinium trenchii</name>
    <dbReference type="NCBI Taxonomy" id="1381693"/>
    <lineage>
        <taxon>Eukaryota</taxon>
        <taxon>Sar</taxon>
        <taxon>Alveolata</taxon>
        <taxon>Dinophyceae</taxon>
        <taxon>Suessiales</taxon>
        <taxon>Symbiodiniaceae</taxon>
        <taxon>Durusdinium</taxon>
    </lineage>
</organism>
<dbReference type="InterPro" id="IPR011990">
    <property type="entry name" value="TPR-like_helical_dom_sf"/>
</dbReference>
<dbReference type="NCBIfam" id="TIGR00756">
    <property type="entry name" value="PPR"/>
    <property type="match status" value="1"/>
</dbReference>
<dbReference type="InterPro" id="IPR001214">
    <property type="entry name" value="SET_dom"/>
</dbReference>
<comment type="caution">
    <text evidence="3">The sequence shown here is derived from an EMBL/GenBank/DDBJ whole genome shotgun (WGS) entry which is preliminary data.</text>
</comment>
<evidence type="ECO:0000313" key="3">
    <source>
        <dbReference type="EMBL" id="CAK9002461.1"/>
    </source>
</evidence>
<dbReference type="InterPro" id="IPR050667">
    <property type="entry name" value="PPR-containing_protein"/>
</dbReference>
<dbReference type="InterPro" id="IPR002885">
    <property type="entry name" value="PPR_rpt"/>
</dbReference>